<dbReference type="Pfam" id="PF00465">
    <property type="entry name" value="Fe-ADH"/>
    <property type="match status" value="1"/>
</dbReference>
<evidence type="ECO:0000256" key="5">
    <source>
        <dbReference type="ARBA" id="ARBA00049243"/>
    </source>
</evidence>
<evidence type="ECO:0000256" key="4">
    <source>
        <dbReference type="ARBA" id="ARBA00023027"/>
    </source>
</evidence>
<protein>
    <submittedName>
        <fullName evidence="8">Iron-containing alcohol dehydrogenase</fullName>
    </submittedName>
</protein>
<accession>A0A6N7LGW3</accession>
<dbReference type="InterPro" id="IPR018211">
    <property type="entry name" value="ADH_Fe_CS"/>
</dbReference>
<sequence length="374" mass="39375">MDGMARPITLHQPKRLEIGAGASARLGALAERAQRVLIIASEHTIGFAERLGLGNKASIFSDVPAEPDDRALTGALEAARALRPDLVVGLGGGSVLDVAKLVAALWDGSQSLDDVVGPDKVEGRRTRLAQVPTTAGTGSEAGIRALITDSVTHSKKAVESPHLLADIAILDPELTWSVPPAVTAATGIDAMAHCVEAFTNIRAHDLIDGYARMGIRLVGKYLARAVENGRDTEARAGMMLASYYGGICLGPVNTAAGHALAYPLGTRLGLPHGLANAIIFPHVLAYNAPVRKEKTAEILKALGLPAFEDETQVLNAAYRFCEGLGVEMRLSAHGADPAALESWAGEAHAIRRLMDNNPRDMSASDVLGIYRATL</sequence>
<dbReference type="GO" id="GO:0046872">
    <property type="term" value="F:metal ion binding"/>
    <property type="evidence" value="ECO:0007669"/>
    <property type="project" value="InterPro"/>
</dbReference>
<organism evidence="8 9">
    <name type="scientific">Sinorhizobium terangae</name>
    <dbReference type="NCBI Taxonomy" id="110322"/>
    <lineage>
        <taxon>Bacteria</taxon>
        <taxon>Pseudomonadati</taxon>
        <taxon>Pseudomonadota</taxon>
        <taxon>Alphaproteobacteria</taxon>
        <taxon>Hyphomicrobiales</taxon>
        <taxon>Rhizobiaceae</taxon>
        <taxon>Sinorhizobium/Ensifer group</taxon>
        <taxon>Sinorhizobium</taxon>
    </lineage>
</organism>
<evidence type="ECO:0000313" key="9">
    <source>
        <dbReference type="Proteomes" id="UP000439983"/>
    </source>
</evidence>
<comment type="caution">
    <text evidence="8">The sequence shown here is derived from an EMBL/GenBank/DDBJ whole genome shotgun (WGS) entry which is preliminary data.</text>
</comment>
<feature type="domain" description="Alcohol dehydrogenase iron-type/glycerol dehydrogenase GldA" evidence="6">
    <location>
        <begin position="13"/>
        <end position="172"/>
    </location>
</feature>
<evidence type="ECO:0000256" key="2">
    <source>
        <dbReference type="ARBA" id="ARBA00007358"/>
    </source>
</evidence>
<dbReference type="RefSeq" id="WP_153440470.1">
    <property type="nucleotide sequence ID" value="NZ_JACIGA010000008.1"/>
</dbReference>
<dbReference type="InterPro" id="IPR056798">
    <property type="entry name" value="ADH_Fe_C"/>
</dbReference>
<name>A0A6N7LGW3_SINTE</name>
<dbReference type="Pfam" id="PF25137">
    <property type="entry name" value="ADH_Fe_C"/>
    <property type="match status" value="1"/>
</dbReference>
<evidence type="ECO:0000256" key="3">
    <source>
        <dbReference type="ARBA" id="ARBA00023002"/>
    </source>
</evidence>
<dbReference type="GO" id="GO:0004022">
    <property type="term" value="F:alcohol dehydrogenase (NAD+) activity"/>
    <property type="evidence" value="ECO:0007669"/>
    <property type="project" value="UniProtKB-EC"/>
</dbReference>
<dbReference type="AlphaFoldDB" id="A0A6N7LGW3"/>
<dbReference type="Gene3D" id="3.40.50.1970">
    <property type="match status" value="1"/>
</dbReference>
<evidence type="ECO:0000256" key="1">
    <source>
        <dbReference type="ARBA" id="ARBA00001962"/>
    </source>
</evidence>
<comment type="cofactor">
    <cofactor evidence="1">
        <name>Fe cation</name>
        <dbReference type="ChEBI" id="CHEBI:24875"/>
    </cofactor>
</comment>
<dbReference type="CDD" id="cd08551">
    <property type="entry name" value="Fe-ADH"/>
    <property type="match status" value="1"/>
</dbReference>
<dbReference type="PROSITE" id="PS00913">
    <property type="entry name" value="ADH_IRON_1"/>
    <property type="match status" value="1"/>
</dbReference>
<reference evidence="8 9" key="1">
    <citation type="journal article" date="2013" name="Genome Biol.">
        <title>Comparative genomics of the core and accessory genomes of 48 Sinorhizobium strains comprising five genospecies.</title>
        <authorList>
            <person name="Sugawara M."/>
            <person name="Epstein B."/>
            <person name="Badgley B.D."/>
            <person name="Unno T."/>
            <person name="Xu L."/>
            <person name="Reese J."/>
            <person name="Gyaneshwar P."/>
            <person name="Denny R."/>
            <person name="Mudge J."/>
            <person name="Bharti A.K."/>
            <person name="Farmer A.D."/>
            <person name="May G.D."/>
            <person name="Woodward J.E."/>
            <person name="Medigue C."/>
            <person name="Vallenet D."/>
            <person name="Lajus A."/>
            <person name="Rouy Z."/>
            <person name="Martinez-Vaz B."/>
            <person name="Tiffin P."/>
            <person name="Young N.D."/>
            <person name="Sadowsky M.J."/>
        </authorList>
    </citation>
    <scope>NUCLEOTIDE SEQUENCE [LARGE SCALE GENOMIC DNA]</scope>
    <source>
        <strain evidence="8 9">USDA4894</strain>
    </source>
</reference>
<dbReference type="PANTHER" id="PTHR11496:SF102">
    <property type="entry name" value="ALCOHOL DEHYDROGENASE 4"/>
    <property type="match status" value="1"/>
</dbReference>
<evidence type="ECO:0000313" key="8">
    <source>
        <dbReference type="EMBL" id="MQX16540.1"/>
    </source>
</evidence>
<dbReference type="InterPro" id="IPR001670">
    <property type="entry name" value="ADH_Fe/GldA"/>
</dbReference>
<evidence type="ECO:0000259" key="6">
    <source>
        <dbReference type="Pfam" id="PF00465"/>
    </source>
</evidence>
<dbReference type="Gene3D" id="1.20.1090.10">
    <property type="entry name" value="Dehydroquinate synthase-like - alpha domain"/>
    <property type="match status" value="1"/>
</dbReference>
<proteinExistence type="inferred from homology"/>
<comment type="catalytic activity">
    <reaction evidence="5">
        <text>a primary alcohol + NAD(+) = an aldehyde + NADH + H(+)</text>
        <dbReference type="Rhea" id="RHEA:10736"/>
        <dbReference type="ChEBI" id="CHEBI:15378"/>
        <dbReference type="ChEBI" id="CHEBI:15734"/>
        <dbReference type="ChEBI" id="CHEBI:17478"/>
        <dbReference type="ChEBI" id="CHEBI:57540"/>
        <dbReference type="ChEBI" id="CHEBI:57945"/>
        <dbReference type="EC" id="1.1.1.1"/>
    </reaction>
</comment>
<dbReference type="Proteomes" id="UP000439983">
    <property type="component" value="Unassembled WGS sequence"/>
</dbReference>
<evidence type="ECO:0000259" key="7">
    <source>
        <dbReference type="Pfam" id="PF25137"/>
    </source>
</evidence>
<dbReference type="SUPFAM" id="SSF56796">
    <property type="entry name" value="Dehydroquinate synthase-like"/>
    <property type="match status" value="1"/>
</dbReference>
<dbReference type="PANTHER" id="PTHR11496">
    <property type="entry name" value="ALCOHOL DEHYDROGENASE"/>
    <property type="match status" value="1"/>
</dbReference>
<comment type="similarity">
    <text evidence="2">Belongs to the iron-containing alcohol dehydrogenase family.</text>
</comment>
<gene>
    <name evidence="8" type="ORF">GHK62_17705</name>
</gene>
<keyword evidence="3" id="KW-0560">Oxidoreductase</keyword>
<feature type="domain" description="Fe-containing alcohol dehydrogenase-like C-terminal" evidence="7">
    <location>
        <begin position="183"/>
        <end position="373"/>
    </location>
</feature>
<dbReference type="FunFam" id="3.40.50.1970:FF:000003">
    <property type="entry name" value="Alcohol dehydrogenase, iron-containing"/>
    <property type="match status" value="1"/>
</dbReference>
<keyword evidence="4" id="KW-0520">NAD</keyword>
<dbReference type="InterPro" id="IPR039697">
    <property type="entry name" value="Alcohol_dehydrogenase_Fe"/>
</dbReference>
<keyword evidence="9" id="KW-1185">Reference proteome</keyword>
<dbReference type="EMBL" id="WITC01000066">
    <property type="protein sequence ID" value="MQX16540.1"/>
    <property type="molecule type" value="Genomic_DNA"/>
</dbReference>
<dbReference type="OrthoDB" id="9815791at2"/>